<evidence type="ECO:0000256" key="1">
    <source>
        <dbReference type="ARBA" id="ARBA00004141"/>
    </source>
</evidence>
<comment type="similarity">
    <text evidence="2">Belongs to the TerC family.</text>
</comment>
<evidence type="ECO:0000256" key="5">
    <source>
        <dbReference type="ARBA" id="ARBA00023136"/>
    </source>
</evidence>
<proteinExistence type="inferred from homology"/>
<feature type="transmembrane region" description="Helical" evidence="6">
    <location>
        <begin position="6"/>
        <end position="32"/>
    </location>
</feature>
<feature type="transmembrane region" description="Helical" evidence="6">
    <location>
        <begin position="168"/>
        <end position="185"/>
    </location>
</feature>
<feature type="transmembrane region" description="Helical" evidence="6">
    <location>
        <begin position="197"/>
        <end position="216"/>
    </location>
</feature>
<feature type="transmembrane region" description="Helical" evidence="6">
    <location>
        <begin position="44"/>
        <end position="66"/>
    </location>
</feature>
<dbReference type="InterPro" id="IPR005496">
    <property type="entry name" value="Integral_membrane_TerC"/>
</dbReference>
<feature type="transmembrane region" description="Helical" evidence="6">
    <location>
        <begin position="72"/>
        <end position="90"/>
    </location>
</feature>
<reference evidence="7 8" key="1">
    <citation type="submission" date="2018-10" db="EMBL/GenBank/DDBJ databases">
        <title>Genome-centric metagenomics revealed C2 chemical producing, CO utilizing Clostridium with novel acetogenic gene cluster.</title>
        <authorList>
            <person name="Kang H."/>
            <person name="Park B."/>
            <person name="Choi I.G."/>
            <person name="Chang I.S."/>
        </authorList>
    </citation>
    <scope>NUCLEOTIDE SEQUENCE [LARGE SCALE GENOMIC DNA]</scope>
    <source>
        <strain evidence="7 8">H21-9</strain>
    </source>
</reference>
<name>A0A3M0S0M3_9CLOT</name>
<dbReference type="PANTHER" id="PTHR30238:SF4">
    <property type="entry name" value="SLL1022 PROTEIN"/>
    <property type="match status" value="1"/>
</dbReference>
<evidence type="ECO:0000313" key="7">
    <source>
        <dbReference type="EMBL" id="RMC92132.1"/>
    </source>
</evidence>
<gene>
    <name evidence="7" type="ORF">D9O40_20940</name>
</gene>
<dbReference type="PANTHER" id="PTHR30238">
    <property type="entry name" value="MEMBRANE BOUND PREDICTED REDOX MODULATOR"/>
    <property type="match status" value="1"/>
</dbReference>
<evidence type="ECO:0000256" key="2">
    <source>
        <dbReference type="ARBA" id="ARBA00007511"/>
    </source>
</evidence>
<accession>A0A3M0S0M3</accession>
<dbReference type="InterPro" id="IPR022301">
    <property type="entry name" value="Integral_membrane_YjbE"/>
</dbReference>
<dbReference type="GO" id="GO:0016020">
    <property type="term" value="C:membrane"/>
    <property type="evidence" value="ECO:0007669"/>
    <property type="project" value="UniProtKB-SubCell"/>
</dbReference>
<evidence type="ECO:0000256" key="4">
    <source>
        <dbReference type="ARBA" id="ARBA00022989"/>
    </source>
</evidence>
<feature type="transmembrane region" description="Helical" evidence="6">
    <location>
        <begin position="139"/>
        <end position="159"/>
    </location>
</feature>
<comment type="subcellular location">
    <subcellularLocation>
        <location evidence="1">Membrane</location>
        <topology evidence="1">Multi-pass membrane protein</topology>
    </subcellularLocation>
</comment>
<keyword evidence="4 6" id="KW-1133">Transmembrane helix</keyword>
<dbReference type="NCBIfam" id="TIGR03717">
    <property type="entry name" value="R_switched_YjbE"/>
    <property type="match status" value="1"/>
</dbReference>
<evidence type="ECO:0000313" key="8">
    <source>
        <dbReference type="Proteomes" id="UP000277999"/>
    </source>
</evidence>
<keyword evidence="3 6" id="KW-0812">Transmembrane</keyword>
<comment type="caution">
    <text evidence="7">The sequence shown here is derived from an EMBL/GenBank/DDBJ whole genome shotgun (WGS) entry which is preliminary data.</text>
</comment>
<protein>
    <submittedName>
        <fullName evidence="7">TerC family protein</fullName>
    </submittedName>
</protein>
<feature type="transmembrane region" description="Helical" evidence="6">
    <location>
        <begin position="111"/>
        <end position="133"/>
    </location>
</feature>
<evidence type="ECO:0000256" key="6">
    <source>
        <dbReference type="SAM" id="Phobius"/>
    </source>
</evidence>
<dbReference type="Proteomes" id="UP000277999">
    <property type="component" value="Unassembled WGS sequence"/>
</dbReference>
<evidence type="ECO:0000256" key="3">
    <source>
        <dbReference type="ARBA" id="ARBA00022692"/>
    </source>
</evidence>
<keyword evidence="5 6" id="KW-0472">Membrane</keyword>
<dbReference type="RefSeq" id="WP_013239142.1">
    <property type="nucleotide sequence ID" value="NZ_CP110420.1"/>
</dbReference>
<sequence>MDNLTTFLLGALQITLLDIVLSGDNIGVIALATKDLPKKHAKSASMIGVFAAIFLRIIFACLITYIMLIEWLPIKLIGGILLIKITWNFISPKSEKENLKISPSNKYFRAISSIVIADATMSLDNVLAIAAAAHGHVPSIIFGLVLNIPIIFFGSQFVAKLMNKHPMVIYLGGAVLAHTSLNMMLEDKILAGFTSPVLTNIVSFGFAIIVLVYGLYRVNKPVSYSFKKFKEDYFKSNS</sequence>
<organism evidence="7 8">
    <name type="scientific">Clostridium autoethanogenum</name>
    <dbReference type="NCBI Taxonomy" id="84023"/>
    <lineage>
        <taxon>Bacteria</taxon>
        <taxon>Bacillati</taxon>
        <taxon>Bacillota</taxon>
        <taxon>Clostridia</taxon>
        <taxon>Eubacteriales</taxon>
        <taxon>Clostridiaceae</taxon>
        <taxon>Clostridium</taxon>
    </lineage>
</organism>
<dbReference type="EMBL" id="RFAQ01000115">
    <property type="protein sequence ID" value="RMC92132.1"/>
    <property type="molecule type" value="Genomic_DNA"/>
</dbReference>
<dbReference type="AlphaFoldDB" id="A0A3M0S0M3"/>
<dbReference type="Pfam" id="PF03741">
    <property type="entry name" value="TerC"/>
    <property type="match status" value="1"/>
</dbReference>